<feature type="compositionally biased region" description="Low complexity" evidence="6">
    <location>
        <begin position="1004"/>
        <end position="1014"/>
    </location>
</feature>
<accession>A0A016TDE4</accession>
<feature type="region of interest" description="Disordered" evidence="6">
    <location>
        <begin position="954"/>
        <end position="1014"/>
    </location>
</feature>
<feature type="compositionally biased region" description="Polar residues" evidence="6">
    <location>
        <begin position="95"/>
        <end position="109"/>
    </location>
</feature>
<keyword evidence="3 5" id="KW-0863">Zinc-finger</keyword>
<dbReference type="EMBL" id="JARK01001447">
    <property type="protein sequence ID" value="EYC00979.1"/>
    <property type="molecule type" value="Genomic_DNA"/>
</dbReference>
<feature type="region of interest" description="Disordered" evidence="6">
    <location>
        <begin position="263"/>
        <end position="291"/>
    </location>
</feature>
<evidence type="ECO:0000313" key="8">
    <source>
        <dbReference type="EMBL" id="EYC00979.1"/>
    </source>
</evidence>
<evidence type="ECO:0000256" key="5">
    <source>
        <dbReference type="PROSITE-ProRule" id="PRU00042"/>
    </source>
</evidence>
<feature type="region of interest" description="Disordered" evidence="6">
    <location>
        <begin position="74"/>
        <end position="123"/>
    </location>
</feature>
<name>A0A016TDE4_9BILA</name>
<reference evidence="9" key="1">
    <citation type="journal article" date="2015" name="Nat. Genet.">
        <title>The genome and transcriptome of the zoonotic hookworm Ancylostoma ceylanicum identify infection-specific gene families.</title>
        <authorList>
            <person name="Schwarz E.M."/>
            <person name="Hu Y."/>
            <person name="Antoshechkin I."/>
            <person name="Miller M.M."/>
            <person name="Sternberg P.W."/>
            <person name="Aroian R.V."/>
        </authorList>
    </citation>
    <scope>NUCLEOTIDE SEQUENCE</scope>
    <source>
        <strain evidence="9">HY135</strain>
    </source>
</reference>
<dbReference type="Gene3D" id="3.30.160.60">
    <property type="entry name" value="Classic Zinc Finger"/>
    <property type="match status" value="7"/>
</dbReference>
<feature type="compositionally biased region" description="Pro residues" evidence="6">
    <location>
        <begin position="282"/>
        <end position="291"/>
    </location>
</feature>
<sequence length="1335" mass="148434">MYRSYHTRFFNKGLGIKSSPSFLSIGRPLHCKSDPTAIGEGNLSAMGMSTEADSLRRSKRNKFHLDVAAMHLAHPERRRTQPGRLTPSPDVLTRRASSLSPATQGSPVSSEPGDEKPRRIRRIPARNASYVFDDSDDDECRRGLEGTNLCIKCPARFETRPGLANHFKLHFGEKRKFACELCDFSATTLKSLRFHRRVHDRFGVGPATLTDPHGNGILTVGDVLQCETSLGLGLCGNSSPPQLSPPAAFSAGLLRSNTEPAHLSALASGSDSPRLTRRNAVPAPPMTPPPNLVRVANTDSISKRELAGQSRKCTKCPYSAKTIARLKIHMIGHQKPCGFQCPFCTFKSESAGFLKRHVEMHGCSSFAWPPTYVGISPRKLASLAGGINSRCRSSLKLLFLRNARQHVSASNISGSLRCPMKNCNFSASLVPQQVVHHIRRHVPLRLRRLLKHTCLKCGVSMSTAGAVKAHRITRHTRRHHPRALQHFMRERVGRDYKREFNKPKFEVKDESEDQSPQPQGQGVLISSLKPQTVKIEATDLVLQAIPVCTDRNDMKPKAFEFSCSLCPYGTTTRSNLLRHEAKHQVKDLFQCPHCSFSGRTLEFIEKHRRLHQSPGIVAAAATTPPSPLVHGQPVVFVPVSNVIPQSLTMSLPNSPPVIAVSISTSGGGPITVPYNAVTAHLPISLASVIPAIREHATVLPAPADHSEQKVKGLTRRSATEPSLRFIGSDGVKRRRCPLCPYTSKFSCDMRSHMEMHTMNARFKCTQCTYSTKRAVSLRSHIALHTEDNAIRAKMGKSINVTVQKALIGTKKGRGLAGFYSCAHCPFVTRICAELWRHARRHLGTSKGFNCSMCSFSSISLEVMEEHQLLHPEGAAFIRQHLAEDEDSSSAPVTPTCVELKCDVCPFKTTVYQRMWNHKQKHKKTSKFVCSKCTFSTGSELCLEDHMVVHSEPCSGVDTGTAPSPAPSADVTQKSDSEKSASPESQKANGLLDTSREPEGATPQSSTDLNSSSSDLKVPLSIKVDQAVRLMRPTKEVLPVLKRDKRDEERRQCPDCPFVESDEMIFNMHREMHGGRTRAFACNLCNYSCFAAEALHWHLSLHLPPLSPASAILQRRRGLSRRSFQTSDPIPLGAKHFSCTQCSFRTMSEATFVQHRQQHAQHIQQRLVTQMKRAASEEESKRSSKMKRVAKKSDKMHSCVRCAFRCDTTVAYSRHLEMHTQNAVFKCRICDYSANTKNIVDFHEQNHHLDQSITQLRRNAILAPDIVQLDVIATDEERAKLAGQEFRCKRCNFHTLEISTLAKHFEQCHCDTEADREIAADLRMNLVPANSILTTA</sequence>
<keyword evidence="9" id="KW-1185">Reference proteome</keyword>
<dbReference type="PANTHER" id="PTHR24403:SF67">
    <property type="entry name" value="FI01116P-RELATED"/>
    <property type="match status" value="1"/>
</dbReference>
<evidence type="ECO:0000256" key="4">
    <source>
        <dbReference type="ARBA" id="ARBA00022833"/>
    </source>
</evidence>
<dbReference type="GO" id="GO:0008270">
    <property type="term" value="F:zinc ion binding"/>
    <property type="evidence" value="ECO:0007669"/>
    <property type="project" value="UniProtKB-KW"/>
</dbReference>
<dbReference type="PANTHER" id="PTHR24403">
    <property type="entry name" value="ZINC FINGER PROTEIN"/>
    <property type="match status" value="1"/>
</dbReference>
<dbReference type="PROSITE" id="PS00028">
    <property type="entry name" value="ZINC_FINGER_C2H2_1"/>
    <property type="match status" value="3"/>
</dbReference>
<dbReference type="PROSITE" id="PS50157">
    <property type="entry name" value="ZINC_FINGER_C2H2_2"/>
    <property type="match status" value="2"/>
</dbReference>
<dbReference type="InterPro" id="IPR036236">
    <property type="entry name" value="Znf_C2H2_sf"/>
</dbReference>
<feature type="domain" description="C2H2-type" evidence="7">
    <location>
        <begin position="148"/>
        <end position="175"/>
    </location>
</feature>
<evidence type="ECO:0000259" key="7">
    <source>
        <dbReference type="PROSITE" id="PS50157"/>
    </source>
</evidence>
<feature type="domain" description="C2H2-type" evidence="7">
    <location>
        <begin position="762"/>
        <end position="789"/>
    </location>
</feature>
<protein>
    <recommendedName>
        <fullName evidence="7">C2H2-type domain-containing protein</fullName>
    </recommendedName>
</protein>
<keyword evidence="2" id="KW-0677">Repeat</keyword>
<gene>
    <name evidence="8" type="primary">Acey_s0111.g227</name>
    <name evidence="8" type="synonym">Acey-spr-4</name>
    <name evidence="8" type="ORF">Y032_0111g227</name>
</gene>
<evidence type="ECO:0000313" key="9">
    <source>
        <dbReference type="Proteomes" id="UP000024635"/>
    </source>
</evidence>
<keyword evidence="1" id="KW-0479">Metal-binding</keyword>
<dbReference type="Proteomes" id="UP000024635">
    <property type="component" value="Unassembled WGS sequence"/>
</dbReference>
<evidence type="ECO:0000256" key="2">
    <source>
        <dbReference type="ARBA" id="ARBA00022737"/>
    </source>
</evidence>
<dbReference type="GO" id="GO:0045944">
    <property type="term" value="P:positive regulation of transcription by RNA polymerase II"/>
    <property type="evidence" value="ECO:0007669"/>
    <property type="project" value="TreeGrafter"/>
</dbReference>
<evidence type="ECO:0000256" key="3">
    <source>
        <dbReference type="ARBA" id="ARBA00022771"/>
    </source>
</evidence>
<dbReference type="STRING" id="53326.A0A016TDE4"/>
<dbReference type="InterPro" id="IPR050688">
    <property type="entry name" value="Zinc_finger/UBP_domain"/>
</dbReference>
<evidence type="ECO:0000256" key="6">
    <source>
        <dbReference type="SAM" id="MobiDB-lite"/>
    </source>
</evidence>
<proteinExistence type="predicted"/>
<dbReference type="SMART" id="SM00355">
    <property type="entry name" value="ZnF_C2H2"/>
    <property type="match status" value="20"/>
</dbReference>
<dbReference type="InterPro" id="IPR013087">
    <property type="entry name" value="Znf_C2H2_type"/>
</dbReference>
<comment type="caution">
    <text evidence="8">The sequence shown here is derived from an EMBL/GenBank/DDBJ whole genome shotgun (WGS) entry which is preliminary data.</text>
</comment>
<dbReference type="SUPFAM" id="SSF57667">
    <property type="entry name" value="beta-beta-alpha zinc fingers"/>
    <property type="match status" value="3"/>
</dbReference>
<dbReference type="GO" id="GO:0005634">
    <property type="term" value="C:nucleus"/>
    <property type="evidence" value="ECO:0007669"/>
    <property type="project" value="TreeGrafter"/>
</dbReference>
<dbReference type="OrthoDB" id="5815677at2759"/>
<organism evidence="8 9">
    <name type="scientific">Ancylostoma ceylanicum</name>
    <dbReference type="NCBI Taxonomy" id="53326"/>
    <lineage>
        <taxon>Eukaryota</taxon>
        <taxon>Metazoa</taxon>
        <taxon>Ecdysozoa</taxon>
        <taxon>Nematoda</taxon>
        <taxon>Chromadorea</taxon>
        <taxon>Rhabditida</taxon>
        <taxon>Rhabditina</taxon>
        <taxon>Rhabditomorpha</taxon>
        <taxon>Strongyloidea</taxon>
        <taxon>Ancylostomatidae</taxon>
        <taxon>Ancylostomatinae</taxon>
        <taxon>Ancylostoma</taxon>
    </lineage>
</organism>
<keyword evidence="4" id="KW-0862">Zinc</keyword>
<evidence type="ECO:0000256" key="1">
    <source>
        <dbReference type="ARBA" id="ARBA00022723"/>
    </source>
</evidence>